<dbReference type="Gene3D" id="3.40.50.720">
    <property type="entry name" value="NAD(P)-binding Rossmann-like Domain"/>
    <property type="match status" value="1"/>
</dbReference>
<proteinExistence type="inferred from homology"/>
<dbReference type="AlphaFoldDB" id="A0A5S9F3T4"/>
<protein>
    <submittedName>
        <fullName evidence="3">UDP-glucose 4-epimerase</fullName>
    </submittedName>
</protein>
<dbReference type="SUPFAM" id="SSF51735">
    <property type="entry name" value="NAD(P)-binding Rossmann-fold domains"/>
    <property type="match status" value="1"/>
</dbReference>
<dbReference type="Pfam" id="PF01370">
    <property type="entry name" value="Epimerase"/>
    <property type="match status" value="1"/>
</dbReference>
<dbReference type="InterPro" id="IPR001509">
    <property type="entry name" value="Epimerase_deHydtase"/>
</dbReference>
<accession>A0A5S9F3T4</accession>
<feature type="domain" description="NAD-dependent epimerase/dehydratase" evidence="2">
    <location>
        <begin position="4"/>
        <end position="238"/>
    </location>
</feature>
<dbReference type="EMBL" id="AP019860">
    <property type="protein sequence ID" value="BBM85085.1"/>
    <property type="molecule type" value="Genomic_DNA"/>
</dbReference>
<dbReference type="Gene3D" id="3.90.25.10">
    <property type="entry name" value="UDP-galactose 4-epimerase, domain 1"/>
    <property type="match status" value="1"/>
</dbReference>
<organism evidence="3 4">
    <name type="scientific">Uabimicrobium amorphum</name>
    <dbReference type="NCBI Taxonomy" id="2596890"/>
    <lineage>
        <taxon>Bacteria</taxon>
        <taxon>Pseudomonadati</taxon>
        <taxon>Planctomycetota</taxon>
        <taxon>Candidatus Uabimicrobiia</taxon>
        <taxon>Candidatus Uabimicrobiales</taxon>
        <taxon>Candidatus Uabimicrobiaceae</taxon>
        <taxon>Candidatus Uabimicrobium</taxon>
    </lineage>
</organism>
<evidence type="ECO:0000313" key="4">
    <source>
        <dbReference type="Proteomes" id="UP000326354"/>
    </source>
</evidence>
<name>A0A5S9F3T4_UABAM</name>
<reference evidence="3 4" key="1">
    <citation type="submission" date="2019-08" db="EMBL/GenBank/DDBJ databases">
        <title>Complete genome sequence of Candidatus Uab amorphum.</title>
        <authorList>
            <person name="Shiratori T."/>
            <person name="Suzuki S."/>
            <person name="Kakizawa Y."/>
            <person name="Ishida K."/>
        </authorList>
    </citation>
    <scope>NUCLEOTIDE SEQUENCE [LARGE SCALE GENOMIC DNA]</scope>
    <source>
        <strain evidence="3 4">SRT547</strain>
    </source>
</reference>
<evidence type="ECO:0000256" key="1">
    <source>
        <dbReference type="ARBA" id="ARBA00007637"/>
    </source>
</evidence>
<gene>
    <name evidence="3" type="ORF">UABAM_03448</name>
</gene>
<keyword evidence="4" id="KW-1185">Reference proteome</keyword>
<evidence type="ECO:0000259" key="2">
    <source>
        <dbReference type="Pfam" id="PF01370"/>
    </source>
</evidence>
<dbReference type="KEGG" id="uam:UABAM_03448"/>
<dbReference type="RefSeq" id="WP_151969205.1">
    <property type="nucleotide sequence ID" value="NZ_AP019860.1"/>
</dbReference>
<sequence length="313" mass="34771">MKAVVTGGAGFIGSHIVDLLLENDSEILVIDNFSSGKKEHLDFTQKKLHVLEADISHSVCIREIEKFQPDMVFHYAGQISVGYSVREPQGDAQQNIMATLKLLEASKGLQVQKFIMASSAAVYGDQLYYPTTEEHTQFPHSPYAISKKCCETYLEYYGRNSNMQTFALRFSNVYGPRQNAGGESGVIAIFFDRLQAQNSFTINGDGLQTRDFVFVEDVARANWMCATAENLTNYNCFNVSGAQEISIVKLVSLAQDIAKKHGFTSLKIAHGEALAGELRRSSLSYKNIYHSVGWAPKTTLAEGLEKTCLYFAK</sequence>
<comment type="similarity">
    <text evidence="1">Belongs to the NAD(P)-dependent epimerase/dehydratase family.</text>
</comment>
<evidence type="ECO:0000313" key="3">
    <source>
        <dbReference type="EMBL" id="BBM85085.1"/>
    </source>
</evidence>
<dbReference type="PANTHER" id="PTHR43000">
    <property type="entry name" value="DTDP-D-GLUCOSE 4,6-DEHYDRATASE-RELATED"/>
    <property type="match status" value="1"/>
</dbReference>
<dbReference type="InterPro" id="IPR036291">
    <property type="entry name" value="NAD(P)-bd_dom_sf"/>
</dbReference>
<dbReference type="OrthoDB" id="258549at2"/>
<dbReference type="Proteomes" id="UP000326354">
    <property type="component" value="Chromosome"/>
</dbReference>